<evidence type="ECO:0000313" key="2">
    <source>
        <dbReference type="Proteomes" id="UP000004322"/>
    </source>
</evidence>
<dbReference type="Proteomes" id="UP000004322">
    <property type="component" value="Unassembled WGS sequence"/>
</dbReference>
<reference evidence="1" key="1">
    <citation type="submission" date="2011-07" db="EMBL/GenBank/DDBJ databases">
        <authorList>
            <person name="Stanhope M.J."/>
            <person name="Durkin A.S."/>
            <person name="Hostetler J."/>
            <person name="Kim M."/>
            <person name="Radune D."/>
            <person name="Singh I."/>
            <person name="Town C.D."/>
        </authorList>
    </citation>
    <scope>NUCLEOTIDE SEQUENCE [LARGE SCALE GENOMIC DNA]</scope>
    <source>
        <strain evidence="1">HS-6</strain>
    </source>
</reference>
<sequence length="56" mass="6369">MSLLKKHLKKHGGESMDQIWLAFIFQELQAMGYGQDVPESLVGPIPEIPRREAYAN</sequence>
<dbReference type="AlphaFoldDB" id="G5JNH6"/>
<dbReference type="STRING" id="873449.STRCR_1431"/>
<accession>G5JNH6</accession>
<organism evidence="1 2">
    <name type="scientific">Streptococcus criceti HS-6</name>
    <dbReference type="NCBI Taxonomy" id="873449"/>
    <lineage>
        <taxon>Bacteria</taxon>
        <taxon>Bacillati</taxon>
        <taxon>Bacillota</taxon>
        <taxon>Bacilli</taxon>
        <taxon>Lactobacillales</taxon>
        <taxon>Streptococcaceae</taxon>
        <taxon>Streptococcus</taxon>
    </lineage>
</organism>
<proteinExistence type="predicted"/>
<name>G5JNH6_STRCG</name>
<comment type="caution">
    <text evidence="1">The sequence shown here is derived from an EMBL/GenBank/DDBJ whole genome shotgun (WGS) entry which is preliminary data.</text>
</comment>
<keyword evidence="2" id="KW-1185">Reference proteome</keyword>
<dbReference type="EMBL" id="AEUV02000002">
    <property type="protein sequence ID" value="EHI74987.1"/>
    <property type="molecule type" value="Genomic_DNA"/>
</dbReference>
<dbReference type="RefSeq" id="WP_004228936.1">
    <property type="nucleotide sequence ID" value="NZ_AEUV02000002.1"/>
</dbReference>
<protein>
    <submittedName>
        <fullName evidence="1">Uncharacterized protein</fullName>
    </submittedName>
</protein>
<gene>
    <name evidence="1" type="ORF">STRCR_1431</name>
</gene>
<evidence type="ECO:0000313" key="1">
    <source>
        <dbReference type="EMBL" id="EHI74987.1"/>
    </source>
</evidence>